<dbReference type="SUPFAM" id="SSF50978">
    <property type="entry name" value="WD40 repeat-like"/>
    <property type="match status" value="2"/>
</dbReference>
<proteinExistence type="predicted"/>
<dbReference type="PANTHER" id="PTHR13950:SF9">
    <property type="entry name" value="RABCONNECTIN-3A"/>
    <property type="match status" value="1"/>
</dbReference>
<sequence length="1361" mass="153919">MRVVVPGRPQSKLQAVSTACWEGRQIITYISGHAIVVLDGPNSVLQTTYTDLPDELVAIVIDELSGKIAAASSNLVHVYKPDGYFQGSPRWSLQCHLPAGEQDEIRSLHWGLDEELLIGSTQLSLFSTHNAADHLWSKSLATPAKIAQFSYDTSLIATTGQYDRLVKIWRKLSLSDQRFEYDYLPHPTVVTGICWRRPYHRDQSFDNILYTFCADNKLRIWSPGDSVSHHILQFWGEIDLMQSIQPRTLNPADVSSQRFAFMIHSRDFSMATEKAVQDSPDDEHEQMALHHLIEIANRSPEVCVVLDEKGNMSAWGLENVGSKHRVPGDIFNVAHVEGLALRFKPDCVPIENNAQFFPFCGDDTKRPFSLLVHHFDGRLEWYEGKLDQFFSPLSQSNRLSLKCSWSGHSGEIKKVIRSVTGKAIVSRTKQNESIVWTQAQSARGITIRRSSIIGTQEHVHRAWVLQDGKFVVFLHHGSISLWDTRSLRAIEITRKQYSIKGKALCLLYIPGEDHTPGMAHMATVSSEMQGISWEVRLPTEATPVEPSLEQFDTFDLGLGDDLAFVLSVDPAGTAPVISGFLDTLARDVAISYTNSGRVTSWTAKVDLINRKTEWLTTAEVETLIEYPYLASGTSIRKTALVNSEQTQLTIWSTKGQALEYEERFSTEQGQVQDLDWSSTPDNQSILAVGFPHKVIIYGQLRFDYLDDRPAWAAFREIDALQFTSHPIGDSVWLGGGNFAIGAGNQLFIIEDKLTLSENLLPDIRLSAKSKETVNIFDLVSRLNGPLPIYHPQYLSQFILDGKVVLVQRILLKLWRFLKFYTEGDDVDPMLGFSIDDISDQQDITSSLARKELNSSYADLTEDEPEVVTEHVVASLNELLSSRTVPLLSSREQFLLADAVECVGTVEKHRRSIDENACRFLLFFRQYALRHSQHTDKHLSLSWREITWAFHSSSQDILADLVSRHYHNKMLWEHARASGLFMWMSDLPALRTQFETIARNEYTKTEDKDPVNCSLYYLALKKKAILSGLWRMAIWSKEQATTQKFLSNNFNEQRWKTAALKNAYALMGKRRFEYAAAFFLLADHLKDAINILSNQMGDIQLAIAVCRVYEGDHGPVLSEFLTEKVLPEATLDGNRCLATWALWMLGKRDKAVRALILPLPQVLSPPETPKMESKLFSIDDPALVVLYKQLREKSLQALRGAMSISPRAEWEFVIHTARLYSRMGCDLLALELVRSWEFLITPGHPISPALSPSTTSFSKQSLHLPSHQGHQPPSPMLSAFDMDPRLVLRRRSSLVVDDLPQELKRHSITDEPTIDEEVESNGMNGHDKKSTEKEKAPKQEEKKKPTQFQEPDANSLLDAFGF</sequence>
<evidence type="ECO:0000313" key="3">
    <source>
        <dbReference type="EMBL" id="KAF2674851.1"/>
    </source>
</evidence>
<dbReference type="Proteomes" id="UP000799302">
    <property type="component" value="Unassembled WGS sequence"/>
</dbReference>
<dbReference type="OrthoDB" id="342131at2759"/>
<dbReference type="EMBL" id="MU004230">
    <property type="protein sequence ID" value="KAF2674851.1"/>
    <property type="molecule type" value="Genomic_DNA"/>
</dbReference>
<feature type="compositionally biased region" description="Basic and acidic residues" evidence="1">
    <location>
        <begin position="1324"/>
        <end position="1343"/>
    </location>
</feature>
<keyword evidence="4" id="KW-1185">Reference proteome</keyword>
<feature type="region of interest" description="Disordered" evidence="1">
    <location>
        <begin position="1250"/>
        <end position="1278"/>
    </location>
</feature>
<feature type="region of interest" description="Disordered" evidence="1">
    <location>
        <begin position="1305"/>
        <end position="1361"/>
    </location>
</feature>
<evidence type="ECO:0000259" key="2">
    <source>
        <dbReference type="Pfam" id="PF12234"/>
    </source>
</evidence>
<feature type="compositionally biased region" description="Polar residues" evidence="1">
    <location>
        <begin position="1250"/>
        <end position="1270"/>
    </location>
</feature>
<protein>
    <submittedName>
        <fullName evidence="3">WD repeat protein-like protein</fullName>
    </submittedName>
</protein>
<name>A0A6A6UTV0_9PEZI</name>
<dbReference type="GO" id="GO:0043291">
    <property type="term" value="C:RAVE complex"/>
    <property type="evidence" value="ECO:0007669"/>
    <property type="project" value="TreeGrafter"/>
</dbReference>
<dbReference type="Gene3D" id="2.130.10.10">
    <property type="entry name" value="YVTN repeat-like/Quinoprotein amine dehydrogenase"/>
    <property type="match status" value="1"/>
</dbReference>
<dbReference type="InterPro" id="IPR015943">
    <property type="entry name" value="WD40/YVTN_repeat-like_dom_sf"/>
</dbReference>
<feature type="domain" description="RAVE complex protein Rav1 C-terminal" evidence="2">
    <location>
        <begin position="596"/>
        <end position="1231"/>
    </location>
</feature>
<gene>
    <name evidence="3" type="ORF">BT63DRAFT_22340</name>
</gene>
<dbReference type="PANTHER" id="PTHR13950">
    <property type="entry name" value="RABCONNECTIN-RELATED"/>
    <property type="match status" value="1"/>
</dbReference>
<accession>A0A6A6UTV0</accession>
<dbReference type="InterPro" id="IPR036322">
    <property type="entry name" value="WD40_repeat_dom_sf"/>
</dbReference>
<dbReference type="Pfam" id="PF12234">
    <property type="entry name" value="Rav1p_C"/>
    <property type="match status" value="1"/>
</dbReference>
<dbReference type="GO" id="GO:0007035">
    <property type="term" value="P:vacuolar acidification"/>
    <property type="evidence" value="ECO:0007669"/>
    <property type="project" value="TreeGrafter"/>
</dbReference>
<organism evidence="3 4">
    <name type="scientific">Microthyrium microscopicum</name>
    <dbReference type="NCBI Taxonomy" id="703497"/>
    <lineage>
        <taxon>Eukaryota</taxon>
        <taxon>Fungi</taxon>
        <taxon>Dikarya</taxon>
        <taxon>Ascomycota</taxon>
        <taxon>Pezizomycotina</taxon>
        <taxon>Dothideomycetes</taxon>
        <taxon>Dothideomycetes incertae sedis</taxon>
        <taxon>Microthyriales</taxon>
        <taxon>Microthyriaceae</taxon>
        <taxon>Microthyrium</taxon>
    </lineage>
</organism>
<evidence type="ECO:0000256" key="1">
    <source>
        <dbReference type="SAM" id="MobiDB-lite"/>
    </source>
</evidence>
<evidence type="ECO:0000313" key="4">
    <source>
        <dbReference type="Proteomes" id="UP000799302"/>
    </source>
</evidence>
<reference evidence="3" key="1">
    <citation type="journal article" date="2020" name="Stud. Mycol.">
        <title>101 Dothideomycetes genomes: a test case for predicting lifestyles and emergence of pathogens.</title>
        <authorList>
            <person name="Haridas S."/>
            <person name="Albert R."/>
            <person name="Binder M."/>
            <person name="Bloem J."/>
            <person name="Labutti K."/>
            <person name="Salamov A."/>
            <person name="Andreopoulos B."/>
            <person name="Baker S."/>
            <person name="Barry K."/>
            <person name="Bills G."/>
            <person name="Bluhm B."/>
            <person name="Cannon C."/>
            <person name="Castanera R."/>
            <person name="Culley D."/>
            <person name="Daum C."/>
            <person name="Ezra D."/>
            <person name="Gonzalez J."/>
            <person name="Henrissat B."/>
            <person name="Kuo A."/>
            <person name="Liang C."/>
            <person name="Lipzen A."/>
            <person name="Lutzoni F."/>
            <person name="Magnuson J."/>
            <person name="Mondo S."/>
            <person name="Nolan M."/>
            <person name="Ohm R."/>
            <person name="Pangilinan J."/>
            <person name="Park H.-J."/>
            <person name="Ramirez L."/>
            <person name="Alfaro M."/>
            <person name="Sun H."/>
            <person name="Tritt A."/>
            <person name="Yoshinaga Y."/>
            <person name="Zwiers L.-H."/>
            <person name="Turgeon B."/>
            <person name="Goodwin S."/>
            <person name="Spatafora J."/>
            <person name="Crous P."/>
            <person name="Grigoriev I."/>
        </authorList>
    </citation>
    <scope>NUCLEOTIDE SEQUENCE</scope>
    <source>
        <strain evidence="3">CBS 115976</strain>
    </source>
</reference>
<dbReference type="InterPro" id="IPR022033">
    <property type="entry name" value="Rav1p_C"/>
</dbReference>
<dbReference type="InterPro" id="IPR052208">
    <property type="entry name" value="DmX-like/RAVE_component"/>
</dbReference>